<accession>A0ABU8N4H2</accession>
<comment type="subcellular location">
    <subcellularLocation>
        <location evidence="7">Cell membrane</location>
        <topology evidence="7">Multi-pass membrane protein</topology>
    </subcellularLocation>
</comment>
<comment type="catalytic activity">
    <reaction evidence="7">
        <text>L-cysteinyl-[prolipoprotein] + a 1,2-diacyl-sn-glycero-3-phospho-(1'-sn-glycerol) = an S-1,2-diacyl-sn-glyceryl-L-cysteinyl-[prolipoprotein] + sn-glycerol 1-phosphate + H(+)</text>
        <dbReference type="Rhea" id="RHEA:56712"/>
        <dbReference type="Rhea" id="RHEA-COMP:14679"/>
        <dbReference type="Rhea" id="RHEA-COMP:14680"/>
        <dbReference type="ChEBI" id="CHEBI:15378"/>
        <dbReference type="ChEBI" id="CHEBI:29950"/>
        <dbReference type="ChEBI" id="CHEBI:57685"/>
        <dbReference type="ChEBI" id="CHEBI:64716"/>
        <dbReference type="ChEBI" id="CHEBI:140658"/>
        <dbReference type="EC" id="2.5.1.145"/>
    </reaction>
</comment>
<feature type="transmembrane region" description="Helical" evidence="7">
    <location>
        <begin position="202"/>
        <end position="219"/>
    </location>
</feature>
<keyword evidence="2 7" id="KW-1003">Cell membrane</keyword>
<feature type="compositionally biased region" description="Basic and acidic residues" evidence="8">
    <location>
        <begin position="322"/>
        <end position="339"/>
    </location>
</feature>
<dbReference type="InterPro" id="IPR001640">
    <property type="entry name" value="Lgt"/>
</dbReference>
<evidence type="ECO:0000256" key="1">
    <source>
        <dbReference type="ARBA" id="ARBA00007150"/>
    </source>
</evidence>
<evidence type="ECO:0000256" key="7">
    <source>
        <dbReference type="HAMAP-Rule" id="MF_01147"/>
    </source>
</evidence>
<dbReference type="PANTHER" id="PTHR30589:SF0">
    <property type="entry name" value="PHOSPHATIDYLGLYCEROL--PROLIPOPROTEIN DIACYLGLYCERYL TRANSFERASE"/>
    <property type="match status" value="1"/>
</dbReference>
<keyword evidence="6 7" id="KW-0472">Membrane</keyword>
<name>A0ABU8N4H2_9PSEU</name>
<evidence type="ECO:0000256" key="4">
    <source>
        <dbReference type="ARBA" id="ARBA00022692"/>
    </source>
</evidence>
<evidence type="ECO:0000256" key="2">
    <source>
        <dbReference type="ARBA" id="ARBA00022475"/>
    </source>
</evidence>
<feature type="binding site" evidence="7">
    <location>
        <position position="149"/>
    </location>
    <ligand>
        <name>a 1,2-diacyl-sn-glycero-3-phospho-(1'-sn-glycerol)</name>
        <dbReference type="ChEBI" id="CHEBI:64716"/>
    </ligand>
</feature>
<evidence type="ECO:0000256" key="5">
    <source>
        <dbReference type="ARBA" id="ARBA00022989"/>
    </source>
</evidence>
<reference evidence="9 10" key="1">
    <citation type="submission" date="2024-03" db="EMBL/GenBank/DDBJ databases">
        <title>Actinomycetospora sp. OC33-EN06, a novel actinomycete isolated from wild orchid (Aerides multiflora).</title>
        <authorList>
            <person name="Suriyachadkun C."/>
        </authorList>
    </citation>
    <scope>NUCLEOTIDE SEQUENCE [LARGE SCALE GENOMIC DNA]</scope>
    <source>
        <strain evidence="9 10">OC33-EN06</strain>
    </source>
</reference>
<evidence type="ECO:0000256" key="8">
    <source>
        <dbReference type="SAM" id="MobiDB-lite"/>
    </source>
</evidence>
<evidence type="ECO:0000256" key="3">
    <source>
        <dbReference type="ARBA" id="ARBA00022679"/>
    </source>
</evidence>
<dbReference type="Proteomes" id="UP001370100">
    <property type="component" value="Unassembled WGS sequence"/>
</dbReference>
<dbReference type="PROSITE" id="PS01311">
    <property type="entry name" value="LGT"/>
    <property type="match status" value="1"/>
</dbReference>
<feature type="transmembrane region" description="Helical" evidence="7">
    <location>
        <begin position="231"/>
        <end position="248"/>
    </location>
</feature>
<evidence type="ECO:0000313" key="9">
    <source>
        <dbReference type="EMBL" id="MEJ2887276.1"/>
    </source>
</evidence>
<dbReference type="NCBIfam" id="TIGR00544">
    <property type="entry name" value="lgt"/>
    <property type="match status" value="1"/>
</dbReference>
<dbReference type="GO" id="GO:0008961">
    <property type="term" value="F:phosphatidylglycerol-prolipoprotein diacylglyceryl transferase activity"/>
    <property type="evidence" value="ECO:0007669"/>
    <property type="project" value="UniProtKB-EC"/>
</dbReference>
<dbReference type="HAMAP" id="MF_01147">
    <property type="entry name" value="Lgt"/>
    <property type="match status" value="1"/>
</dbReference>
<sequence>MTDVLAAVAVPTYLPSPPQGVWELGPIPLRAYALCIIAGIVVAILWTERRFVARGGEPGTVTDIAVFAVPFGLIGGRLYHVATDWPTYFGPGGDPVAALYIWQGGLGIWGAIALGGVGAWIGCRRRGIPLTAFADAAAPGIVAAQAIGRLGNWFNQELYGGPTTLPWGLEIYRRVDPSTGLPDNLTGVVVDPTPIAIVHPTFLYELLWNLAVAALVVWADRRFRLSHGRAFALYVAGYTAGRFAIELMRTDPATRVFGDIRINVVVSAVVFVGAVLYMVVFRGRPREVFGRTAATGSGDEAPGTPELVADSSTGKSTGDSTEDQRAHNEVEARRNEKSPAAEAGGHGGSSSSSSVDAAPADPAQEREEDVPAEPPSSAKS</sequence>
<feature type="region of interest" description="Disordered" evidence="8">
    <location>
        <begin position="291"/>
        <end position="380"/>
    </location>
</feature>
<feature type="transmembrane region" description="Helical" evidence="7">
    <location>
        <begin position="59"/>
        <end position="79"/>
    </location>
</feature>
<proteinExistence type="inferred from homology"/>
<comment type="pathway">
    <text evidence="7">Protein modification; lipoprotein biosynthesis (diacylglyceryl transfer).</text>
</comment>
<protein>
    <recommendedName>
        <fullName evidence="7">Phosphatidylglycerol--prolipoprotein diacylglyceryl transferase</fullName>
        <ecNumber evidence="7">2.5.1.145</ecNumber>
    </recommendedName>
</protein>
<dbReference type="PANTHER" id="PTHR30589">
    <property type="entry name" value="PROLIPOPROTEIN DIACYLGLYCERYL TRANSFERASE"/>
    <property type="match status" value="1"/>
</dbReference>
<comment type="caution">
    <text evidence="9">The sequence shown here is derived from an EMBL/GenBank/DDBJ whole genome shotgun (WGS) entry which is preliminary data.</text>
</comment>
<evidence type="ECO:0000313" key="10">
    <source>
        <dbReference type="Proteomes" id="UP001370100"/>
    </source>
</evidence>
<comment type="function">
    <text evidence="7">Catalyzes the transfer of the diacylglyceryl group from phosphatidylglycerol to the sulfhydryl group of the N-terminal cysteine of a prolipoprotein, the first step in the formation of mature lipoproteins.</text>
</comment>
<gene>
    <name evidence="7 9" type="primary">lgt</name>
    <name evidence="9" type="ORF">WCD41_12530</name>
</gene>
<feature type="compositionally biased region" description="Low complexity" evidence="8">
    <location>
        <begin position="340"/>
        <end position="362"/>
    </location>
</feature>
<dbReference type="EC" id="2.5.1.145" evidence="7"/>
<feature type="transmembrane region" description="Helical" evidence="7">
    <location>
        <begin position="29"/>
        <end position="47"/>
    </location>
</feature>
<dbReference type="Pfam" id="PF01790">
    <property type="entry name" value="LGT"/>
    <property type="match status" value="1"/>
</dbReference>
<keyword evidence="4 7" id="KW-0812">Transmembrane</keyword>
<feature type="compositionally biased region" description="Low complexity" evidence="8">
    <location>
        <begin position="310"/>
        <end position="319"/>
    </location>
</feature>
<organism evidence="9 10">
    <name type="scientific">Actinomycetospora aeridis</name>
    <dbReference type="NCBI Taxonomy" id="3129231"/>
    <lineage>
        <taxon>Bacteria</taxon>
        <taxon>Bacillati</taxon>
        <taxon>Actinomycetota</taxon>
        <taxon>Actinomycetes</taxon>
        <taxon>Pseudonocardiales</taxon>
        <taxon>Pseudonocardiaceae</taxon>
        <taxon>Actinomycetospora</taxon>
    </lineage>
</organism>
<keyword evidence="3 7" id="KW-0808">Transferase</keyword>
<feature type="transmembrane region" description="Helical" evidence="7">
    <location>
        <begin position="128"/>
        <end position="148"/>
    </location>
</feature>
<feature type="transmembrane region" description="Helical" evidence="7">
    <location>
        <begin position="99"/>
        <end position="121"/>
    </location>
</feature>
<evidence type="ECO:0000256" key="6">
    <source>
        <dbReference type="ARBA" id="ARBA00023136"/>
    </source>
</evidence>
<feature type="transmembrane region" description="Helical" evidence="7">
    <location>
        <begin position="260"/>
        <end position="281"/>
    </location>
</feature>
<keyword evidence="10" id="KW-1185">Reference proteome</keyword>
<dbReference type="EMBL" id="JBBEGL010000003">
    <property type="protein sequence ID" value="MEJ2887276.1"/>
    <property type="molecule type" value="Genomic_DNA"/>
</dbReference>
<keyword evidence="5 7" id="KW-1133">Transmembrane helix</keyword>
<comment type="similarity">
    <text evidence="1 7">Belongs to the Lgt family.</text>
</comment>